<dbReference type="EMBL" id="JAEMHK010000008">
    <property type="protein sequence ID" value="MBJ6800904.1"/>
    <property type="molecule type" value="Genomic_DNA"/>
</dbReference>
<comment type="caution">
    <text evidence="1">The sequence shown here is derived from an EMBL/GenBank/DDBJ whole genome shotgun (WGS) entry which is preliminary data.</text>
</comment>
<accession>A0ABS0YSK8</accession>
<organism evidence="1 2">
    <name type="scientific">Geomonas propionica</name>
    <dbReference type="NCBI Taxonomy" id="2798582"/>
    <lineage>
        <taxon>Bacteria</taxon>
        <taxon>Pseudomonadati</taxon>
        <taxon>Thermodesulfobacteriota</taxon>
        <taxon>Desulfuromonadia</taxon>
        <taxon>Geobacterales</taxon>
        <taxon>Geobacteraceae</taxon>
        <taxon>Geomonas</taxon>
    </lineage>
</organism>
<dbReference type="Gene3D" id="1.10.1130.20">
    <property type="match status" value="1"/>
</dbReference>
<name>A0ABS0YSK8_9BACT</name>
<evidence type="ECO:0000313" key="1">
    <source>
        <dbReference type="EMBL" id="MBJ6800904.1"/>
    </source>
</evidence>
<dbReference type="SUPFAM" id="SSF48695">
    <property type="entry name" value="Multiheme cytochromes"/>
    <property type="match status" value="1"/>
</dbReference>
<dbReference type="Proteomes" id="UP000641025">
    <property type="component" value="Unassembled WGS sequence"/>
</dbReference>
<evidence type="ECO:0000313" key="2">
    <source>
        <dbReference type="Proteomes" id="UP000641025"/>
    </source>
</evidence>
<dbReference type="InterPro" id="IPR036280">
    <property type="entry name" value="Multihaem_cyt_sf"/>
</dbReference>
<keyword evidence="2" id="KW-1185">Reference proteome</keyword>
<proteinExistence type="predicted"/>
<reference evidence="1 2" key="1">
    <citation type="submission" date="2020-12" db="EMBL/GenBank/DDBJ databases">
        <title>Geomonas sp. Red259, isolated from paddy soil.</title>
        <authorList>
            <person name="Xu Z."/>
            <person name="Zhang Z."/>
            <person name="Masuda Y."/>
            <person name="Itoh H."/>
            <person name="Senoo K."/>
        </authorList>
    </citation>
    <scope>NUCLEOTIDE SEQUENCE [LARGE SCALE GENOMIC DNA]</scope>
    <source>
        <strain evidence="1 2">Red259</strain>
    </source>
</reference>
<protein>
    <submittedName>
        <fullName evidence="1">Cytochrome C</fullName>
    </submittedName>
</protein>
<sequence length="90" mass="9740">MKLTGRDWLMAAGGMALIGLLALGSEKGRGKNVPLDERHKPLYDAMKTGRTQAATELVCATCHGQSSIPLPDKHPPKEQCLICHLFRAST</sequence>
<dbReference type="RefSeq" id="WP_199395404.1">
    <property type="nucleotide sequence ID" value="NZ_JAEMHK010000008.1"/>
</dbReference>
<gene>
    <name evidence="1" type="ORF">JFN90_12265</name>
</gene>